<protein>
    <submittedName>
        <fullName evidence="2">Uncharacterized protein</fullName>
    </submittedName>
</protein>
<evidence type="ECO:0000313" key="3">
    <source>
        <dbReference type="Proteomes" id="UP000486351"/>
    </source>
</evidence>
<keyword evidence="1" id="KW-0732">Signal</keyword>
<evidence type="ECO:0000313" key="2">
    <source>
        <dbReference type="EMBL" id="KAE9343801.1"/>
    </source>
</evidence>
<gene>
    <name evidence="2" type="ORF">PF008_g9516</name>
</gene>
<reference evidence="2 3" key="1">
    <citation type="submission" date="2018-09" db="EMBL/GenBank/DDBJ databases">
        <title>Genomic investigation of the strawberry pathogen Phytophthora fragariae indicates pathogenicity is determined by transcriptional variation in three key races.</title>
        <authorList>
            <person name="Adams T.M."/>
            <person name="Armitage A.D."/>
            <person name="Sobczyk M.K."/>
            <person name="Bates H.J."/>
            <person name="Dunwell J.M."/>
            <person name="Nellist C.F."/>
            <person name="Harrison R.J."/>
        </authorList>
    </citation>
    <scope>NUCLEOTIDE SEQUENCE [LARGE SCALE GENOMIC DNA]</scope>
    <source>
        <strain evidence="2 3">NOV-77</strain>
    </source>
</reference>
<accession>A0A6G0RWF2</accession>
<dbReference type="EMBL" id="QXFY01000458">
    <property type="protein sequence ID" value="KAE9343801.1"/>
    <property type="molecule type" value="Genomic_DNA"/>
</dbReference>
<evidence type="ECO:0000256" key="1">
    <source>
        <dbReference type="SAM" id="SignalP"/>
    </source>
</evidence>
<dbReference type="Proteomes" id="UP000486351">
    <property type="component" value="Unassembled WGS sequence"/>
</dbReference>
<comment type="caution">
    <text evidence="2">The sequence shown here is derived from an EMBL/GenBank/DDBJ whole genome shotgun (WGS) entry which is preliminary data.</text>
</comment>
<proteinExistence type="predicted"/>
<name>A0A6G0RWF2_9STRA</name>
<dbReference type="AlphaFoldDB" id="A0A6G0RWF2"/>
<organism evidence="2 3">
    <name type="scientific">Phytophthora fragariae</name>
    <dbReference type="NCBI Taxonomy" id="53985"/>
    <lineage>
        <taxon>Eukaryota</taxon>
        <taxon>Sar</taxon>
        <taxon>Stramenopiles</taxon>
        <taxon>Oomycota</taxon>
        <taxon>Peronosporomycetes</taxon>
        <taxon>Peronosporales</taxon>
        <taxon>Peronosporaceae</taxon>
        <taxon>Phytophthora</taxon>
    </lineage>
</organism>
<feature type="signal peptide" evidence="1">
    <location>
        <begin position="1"/>
        <end position="20"/>
    </location>
</feature>
<sequence>MTAGLLVTSSLVVSATQAEASSPSGCKDPLAYAMRFAADATTGHERHQRNRLQVVDVVKAAWRLQSIAAQIACIGVLHTSWPHVYVYSASTTRCAKANS</sequence>
<feature type="chain" id="PRO_5026250978" evidence="1">
    <location>
        <begin position="21"/>
        <end position="99"/>
    </location>
</feature>